<evidence type="ECO:0000256" key="1">
    <source>
        <dbReference type="SAM" id="Coils"/>
    </source>
</evidence>
<proteinExistence type="predicted"/>
<feature type="coiled-coil region" evidence="1">
    <location>
        <begin position="384"/>
        <end position="435"/>
    </location>
</feature>
<organism evidence="3">
    <name type="scientific">Schlesneria paludicola</name>
    <dbReference type="NCBI Taxonomy" id="360056"/>
    <lineage>
        <taxon>Bacteria</taxon>
        <taxon>Pseudomonadati</taxon>
        <taxon>Planctomycetota</taxon>
        <taxon>Planctomycetia</taxon>
        <taxon>Planctomycetales</taxon>
        <taxon>Planctomycetaceae</taxon>
        <taxon>Schlesneria</taxon>
    </lineage>
</organism>
<feature type="compositionally biased region" description="Low complexity" evidence="2">
    <location>
        <begin position="1082"/>
        <end position="1094"/>
    </location>
</feature>
<feature type="compositionally biased region" description="Basic and acidic residues" evidence="2">
    <location>
        <begin position="1230"/>
        <end position="1247"/>
    </location>
</feature>
<feature type="compositionally biased region" description="Basic and acidic residues" evidence="2">
    <location>
        <begin position="869"/>
        <end position="887"/>
    </location>
</feature>
<comment type="caution">
    <text evidence="3">The sequence shown here is derived from an EMBL/GenBank/DDBJ whole genome shotgun (WGS) entry which is preliminary data.</text>
</comment>
<accession>A0A7C2P7I9</accession>
<feature type="coiled-coil region" evidence="1">
    <location>
        <begin position="673"/>
        <end position="700"/>
    </location>
</feature>
<name>A0A7C2P7I9_9PLAN</name>
<evidence type="ECO:0000256" key="2">
    <source>
        <dbReference type="SAM" id="MobiDB-lite"/>
    </source>
</evidence>
<evidence type="ECO:0000313" key="3">
    <source>
        <dbReference type="EMBL" id="HEN16595.1"/>
    </source>
</evidence>
<feature type="region of interest" description="Disordered" evidence="2">
    <location>
        <begin position="944"/>
        <end position="969"/>
    </location>
</feature>
<feature type="compositionally biased region" description="Polar residues" evidence="2">
    <location>
        <begin position="958"/>
        <end position="967"/>
    </location>
</feature>
<protein>
    <submittedName>
        <fullName evidence="3">Uncharacterized protein</fullName>
    </submittedName>
</protein>
<feature type="region of interest" description="Disordered" evidence="2">
    <location>
        <begin position="1004"/>
        <end position="1311"/>
    </location>
</feature>
<feature type="compositionally biased region" description="Low complexity" evidence="2">
    <location>
        <begin position="947"/>
        <end position="957"/>
    </location>
</feature>
<feature type="compositionally biased region" description="Low complexity" evidence="2">
    <location>
        <begin position="1214"/>
        <end position="1229"/>
    </location>
</feature>
<reference evidence="3" key="1">
    <citation type="journal article" date="2020" name="mSystems">
        <title>Genome- and Community-Level Interaction Insights into Carbon Utilization and Element Cycling Functions of Hydrothermarchaeota in Hydrothermal Sediment.</title>
        <authorList>
            <person name="Zhou Z."/>
            <person name="Liu Y."/>
            <person name="Xu W."/>
            <person name="Pan J."/>
            <person name="Luo Z.H."/>
            <person name="Li M."/>
        </authorList>
    </citation>
    <scope>NUCLEOTIDE SEQUENCE [LARGE SCALE GENOMIC DNA]</scope>
    <source>
        <strain evidence="3">SpSt-339</strain>
    </source>
</reference>
<feature type="compositionally biased region" description="Low complexity" evidence="2">
    <location>
        <begin position="1032"/>
        <end position="1047"/>
    </location>
</feature>
<gene>
    <name evidence="3" type="ORF">ENQ76_14130</name>
</gene>
<dbReference type="EMBL" id="DSOK01000389">
    <property type="protein sequence ID" value="HEN16595.1"/>
    <property type="molecule type" value="Genomic_DNA"/>
</dbReference>
<keyword evidence="1" id="KW-0175">Coiled coil</keyword>
<feature type="region of interest" description="Disordered" evidence="2">
    <location>
        <begin position="804"/>
        <end position="846"/>
    </location>
</feature>
<feature type="compositionally biased region" description="Polar residues" evidence="2">
    <location>
        <begin position="1022"/>
        <end position="1031"/>
    </location>
</feature>
<feature type="compositionally biased region" description="Polar residues" evidence="2">
    <location>
        <begin position="1171"/>
        <end position="1213"/>
    </location>
</feature>
<sequence length="1311" mass="138032">MNRSTWLLAGIAFAGIGCDVAVAQELDASLVRRKREDQERAQAMTRALLDGILSVQLRQLEDNGLQDLPAYREIGLMQQHLQQVIDEEMSQVVSVLAAAQSAAPAEREKAFVEARKAIRDIVVQLSAERQGLLRRLKVAELAEQVQRLATVQTATLATTTTLAAEAKSQQEALALSVQEDQRDIKQLFLHLVDTLADVQTWGGVVSMTAADGLRILKAADVGTHVDQAVAAMEATRLDAAIEHQTGVIRGLEELLRLIHRNQGLLAGANRDALDRLRALASRQEELRADTRRLPSMTDVPAAVVERQTQIRRELVELTSALPSSPTVEQFASAARAAADAAAQQLFDGHQAEALEQQSQVLGNLAALEELLMQGEAGAQSDRTAAELSGQVRKLTEARQQLQSAAEHQKRAQATATEEAAKARELQREAARLVAQSKSELESPDVELQPDLAEAIDVAAAESRAAAEAITTTSGPANDDERGALQRADRALNRALAGVESALHDLQRQADAVAIGELARAAEALERAAAEEREIVRQLQQIEQQDETSPEIVQAVEQRQAEVAAIAGKLEEALKGIASSESAQVAKAAGHAQQAGAPLQKAVAGSATPKAAAHAAIPEAMMAADQLSQAAGMLRDVVRSAAQSLAERSAVRAAQLSDAADAVEKAKSPAAMSLVDQIAQLQQAQSALAAAARQQQQASGRPEAAAAMSLAAELNDADRLQRQADGAVRAFDRGEAATPLAATTAQQAAADALQTAIQRATAKGAAPQEVLDTIASAQSAAAKAARQMLDGQLAAAAESRRAAQAGLQAARRQTEAIAEQARQAPPTASPDLAAQRTASDSAAQAQKLAQQLAPEAASLLQSAAASGRTAAEHIEQKRPLEARDEQQRTENSLALAQIRLTEVMHDLQKQQTDALAQQAEQIAPLIPFTAPLEAGAAAALEAAERSSRAGAAPESGPATQSSAAQSAERQLERAAATLSARSQQLRRDQAVAEALATLAAEQQESAQTLAEQRRQAMQKAETSDPSTPAVNTQQAAAAAQQFAEAQRATGQGAVELSGQQQVANPPLREALQRAAELPTSRLAQASAQMAQAAPADGPTPGELAEHDPNQTAGEGRANDPAADSGQDDTPGQAGKASPSGRPPQSPPTDDTGFVPQSPELTAQLMAGPELTQAMQSAEAQSSPGQPTKPSDGSASQRQQANLETNSTAQPSTNEAASSASQSTMQASRQAGETKNDKLKEGPPRRQPEATDVGDSPSGRREGDAEGAGRSFEDQPWFAKLPPELRKSLRAGMQQKAPRAYEDRLRRYFQSVD</sequence>
<dbReference type="PROSITE" id="PS51257">
    <property type="entry name" value="PROKAR_LIPOPROTEIN"/>
    <property type="match status" value="1"/>
</dbReference>
<feature type="region of interest" description="Disordered" evidence="2">
    <location>
        <begin position="862"/>
        <end position="888"/>
    </location>
</feature>
<feature type="coiled-coil region" evidence="1">
    <location>
        <begin position="514"/>
        <end position="547"/>
    </location>
</feature>